<evidence type="ECO:0000256" key="1">
    <source>
        <dbReference type="ARBA" id="ARBA00022714"/>
    </source>
</evidence>
<dbReference type="Pfam" id="PF00355">
    <property type="entry name" value="Rieske"/>
    <property type="match status" value="1"/>
</dbReference>
<comment type="caution">
    <text evidence="6">The sequence shown here is derived from an EMBL/GenBank/DDBJ whole genome shotgun (WGS) entry which is preliminary data.</text>
</comment>
<gene>
    <name evidence="6" type="ORF">WKW80_16600</name>
</gene>
<keyword evidence="1" id="KW-0001">2Fe-2S</keyword>
<dbReference type="InterPro" id="IPR017941">
    <property type="entry name" value="Rieske_2Fe-2S"/>
</dbReference>
<accession>A0ABU8W0Q6</accession>
<dbReference type="RefSeq" id="WP_340364671.1">
    <property type="nucleotide sequence ID" value="NZ_JBBKZV010000009.1"/>
</dbReference>
<keyword evidence="4" id="KW-0411">Iron-sulfur</keyword>
<dbReference type="PROSITE" id="PS51296">
    <property type="entry name" value="RIESKE"/>
    <property type="match status" value="1"/>
</dbReference>
<dbReference type="Proteomes" id="UP001363010">
    <property type="component" value="Unassembled WGS sequence"/>
</dbReference>
<evidence type="ECO:0000313" key="6">
    <source>
        <dbReference type="EMBL" id="MEJ8823636.1"/>
    </source>
</evidence>
<dbReference type="InterPro" id="IPR036922">
    <property type="entry name" value="Rieske_2Fe-2S_sf"/>
</dbReference>
<proteinExistence type="predicted"/>
<keyword evidence="2" id="KW-0479">Metal-binding</keyword>
<dbReference type="CDD" id="cd03528">
    <property type="entry name" value="Rieske_RO_ferredoxin"/>
    <property type="match status" value="1"/>
</dbReference>
<evidence type="ECO:0000256" key="2">
    <source>
        <dbReference type="ARBA" id="ARBA00022723"/>
    </source>
</evidence>
<reference evidence="6 7" key="1">
    <citation type="submission" date="2024-03" db="EMBL/GenBank/DDBJ databases">
        <title>Novel species of the genus Variovorax.</title>
        <authorList>
            <person name="Liu Q."/>
            <person name="Xin Y.-H."/>
        </authorList>
    </citation>
    <scope>NUCLEOTIDE SEQUENCE [LARGE SCALE GENOMIC DNA]</scope>
    <source>
        <strain evidence="6 7">KACC 18501</strain>
    </source>
</reference>
<protein>
    <submittedName>
        <fullName evidence="6">Non-heme iron oxygenase ferredoxin subunit</fullName>
    </submittedName>
</protein>
<keyword evidence="3" id="KW-0408">Iron</keyword>
<evidence type="ECO:0000259" key="5">
    <source>
        <dbReference type="PROSITE" id="PS51296"/>
    </source>
</evidence>
<dbReference type="EMBL" id="JBBKZV010000009">
    <property type="protein sequence ID" value="MEJ8823636.1"/>
    <property type="molecule type" value="Genomic_DNA"/>
</dbReference>
<organism evidence="6 7">
    <name type="scientific">Variovorax humicola</name>
    <dbReference type="NCBI Taxonomy" id="1769758"/>
    <lineage>
        <taxon>Bacteria</taxon>
        <taxon>Pseudomonadati</taxon>
        <taxon>Pseudomonadota</taxon>
        <taxon>Betaproteobacteria</taxon>
        <taxon>Burkholderiales</taxon>
        <taxon>Comamonadaceae</taxon>
        <taxon>Variovorax</taxon>
    </lineage>
</organism>
<keyword evidence="7" id="KW-1185">Reference proteome</keyword>
<dbReference type="PANTHER" id="PTHR21496:SF23">
    <property type="entry name" value="3-PHENYLPROPIONATE_CINNAMIC ACID DIOXYGENASE FERREDOXIN SUBUNIT"/>
    <property type="match status" value="1"/>
</dbReference>
<dbReference type="SUPFAM" id="SSF50022">
    <property type="entry name" value="ISP domain"/>
    <property type="match status" value="1"/>
</dbReference>
<evidence type="ECO:0000256" key="4">
    <source>
        <dbReference type="ARBA" id="ARBA00023014"/>
    </source>
</evidence>
<dbReference type="Gene3D" id="2.102.10.10">
    <property type="entry name" value="Rieske [2Fe-2S] iron-sulphur domain"/>
    <property type="match status" value="1"/>
</dbReference>
<feature type="domain" description="Rieske" evidence="5">
    <location>
        <begin position="11"/>
        <end position="106"/>
    </location>
</feature>
<evidence type="ECO:0000256" key="3">
    <source>
        <dbReference type="ARBA" id="ARBA00023004"/>
    </source>
</evidence>
<dbReference type="PANTHER" id="PTHR21496">
    <property type="entry name" value="FERREDOXIN-RELATED"/>
    <property type="match status" value="1"/>
</dbReference>
<sequence length="112" mass="12246">MEHEVLDSHWERAAGVDDVAEGEVTGVRAGGRPIALYRVEGEVYATHDICSHEHAHLSEGYLEGCEIECPLHQARFDIRTGLATCRPATQAVAVYPVRIVGKDILVKVQATP</sequence>
<name>A0ABU8W0Q6_9BURK</name>
<evidence type="ECO:0000313" key="7">
    <source>
        <dbReference type="Proteomes" id="UP001363010"/>
    </source>
</evidence>